<dbReference type="Proteomes" id="UP001165060">
    <property type="component" value="Unassembled WGS sequence"/>
</dbReference>
<protein>
    <recommendedName>
        <fullName evidence="1">PPM-type phosphatase domain-containing protein</fullName>
    </recommendedName>
</protein>
<accession>A0ABQ6MW99</accession>
<dbReference type="PANTHER" id="PTHR47992">
    <property type="entry name" value="PROTEIN PHOSPHATASE"/>
    <property type="match status" value="1"/>
</dbReference>
<sequence length="198" mass="21546">MSVVHRPDLPDELARIEQASGWITSEREICIAQLSRMDWEDPDVLSLLRRHAGADGDVEPGNAPGRVNTITRVCGELAVSRAIGDVDFKSAHNSPTPDEGLWEGPDFLPYPDDHSRHFTGDLIVARGSSITEKIAHGDILVLVCDGVSDVMDTPDIAQIATEQIRRGRSAEETARRLCDLSIKLGSSDNVTAVVVHFA</sequence>
<dbReference type="PROSITE" id="PS51746">
    <property type="entry name" value="PPM_2"/>
    <property type="match status" value="1"/>
</dbReference>
<dbReference type="Gene3D" id="3.60.40.10">
    <property type="entry name" value="PPM-type phosphatase domain"/>
    <property type="match status" value="1"/>
</dbReference>
<feature type="domain" description="PPM-type phosphatase" evidence="1">
    <location>
        <begin position="1"/>
        <end position="197"/>
    </location>
</feature>
<reference evidence="2 3" key="1">
    <citation type="journal article" date="2023" name="Commun. Biol.">
        <title>Genome analysis of Parmales, the sister group of diatoms, reveals the evolutionary specialization of diatoms from phago-mixotrophs to photoautotrophs.</title>
        <authorList>
            <person name="Ban H."/>
            <person name="Sato S."/>
            <person name="Yoshikawa S."/>
            <person name="Yamada K."/>
            <person name="Nakamura Y."/>
            <person name="Ichinomiya M."/>
            <person name="Sato N."/>
            <person name="Blanc-Mathieu R."/>
            <person name="Endo H."/>
            <person name="Kuwata A."/>
            <person name="Ogata H."/>
        </authorList>
    </citation>
    <scope>NUCLEOTIDE SEQUENCE [LARGE SCALE GENOMIC DNA]</scope>
</reference>
<dbReference type="InterPro" id="IPR015655">
    <property type="entry name" value="PP2C"/>
</dbReference>
<dbReference type="InterPro" id="IPR036457">
    <property type="entry name" value="PPM-type-like_dom_sf"/>
</dbReference>
<gene>
    <name evidence="2" type="ORF">TeGR_g9866</name>
</gene>
<dbReference type="SUPFAM" id="SSF81606">
    <property type="entry name" value="PP2C-like"/>
    <property type="match status" value="1"/>
</dbReference>
<organism evidence="2 3">
    <name type="scientific">Tetraparma gracilis</name>
    <dbReference type="NCBI Taxonomy" id="2962635"/>
    <lineage>
        <taxon>Eukaryota</taxon>
        <taxon>Sar</taxon>
        <taxon>Stramenopiles</taxon>
        <taxon>Ochrophyta</taxon>
        <taxon>Bolidophyceae</taxon>
        <taxon>Parmales</taxon>
        <taxon>Triparmaceae</taxon>
        <taxon>Tetraparma</taxon>
    </lineage>
</organism>
<proteinExistence type="predicted"/>
<keyword evidence="3" id="KW-1185">Reference proteome</keyword>
<dbReference type="InterPro" id="IPR001932">
    <property type="entry name" value="PPM-type_phosphatase-like_dom"/>
</dbReference>
<evidence type="ECO:0000259" key="1">
    <source>
        <dbReference type="PROSITE" id="PS51746"/>
    </source>
</evidence>
<evidence type="ECO:0000313" key="3">
    <source>
        <dbReference type="Proteomes" id="UP001165060"/>
    </source>
</evidence>
<dbReference type="Pfam" id="PF00481">
    <property type="entry name" value="PP2C"/>
    <property type="match status" value="1"/>
</dbReference>
<dbReference type="CDD" id="cd00143">
    <property type="entry name" value="PP2Cc"/>
    <property type="match status" value="1"/>
</dbReference>
<name>A0ABQ6MW99_9STRA</name>
<evidence type="ECO:0000313" key="2">
    <source>
        <dbReference type="EMBL" id="GMI34820.1"/>
    </source>
</evidence>
<dbReference type="EMBL" id="BRYB01003334">
    <property type="protein sequence ID" value="GMI34820.1"/>
    <property type="molecule type" value="Genomic_DNA"/>
</dbReference>
<comment type="caution">
    <text evidence="2">The sequence shown here is derived from an EMBL/GenBank/DDBJ whole genome shotgun (WGS) entry which is preliminary data.</text>
</comment>